<organism evidence="2">
    <name type="scientific">Chrysotila carterae</name>
    <name type="common">Marine alga</name>
    <name type="synonym">Syracosphaera carterae</name>
    <dbReference type="NCBI Taxonomy" id="13221"/>
    <lineage>
        <taxon>Eukaryota</taxon>
        <taxon>Haptista</taxon>
        <taxon>Haptophyta</taxon>
        <taxon>Prymnesiophyceae</taxon>
        <taxon>Isochrysidales</taxon>
        <taxon>Isochrysidaceae</taxon>
        <taxon>Chrysotila</taxon>
    </lineage>
</organism>
<dbReference type="InterPro" id="IPR001849">
    <property type="entry name" value="PH_domain"/>
</dbReference>
<proteinExistence type="predicted"/>
<reference evidence="2" key="1">
    <citation type="submission" date="2021-01" db="EMBL/GenBank/DDBJ databases">
        <authorList>
            <person name="Corre E."/>
            <person name="Pelletier E."/>
            <person name="Niang G."/>
            <person name="Scheremetjew M."/>
            <person name="Finn R."/>
            <person name="Kale V."/>
            <person name="Holt S."/>
            <person name="Cochrane G."/>
            <person name="Meng A."/>
            <person name="Brown T."/>
            <person name="Cohen L."/>
        </authorList>
    </citation>
    <scope>NUCLEOTIDE SEQUENCE</scope>
    <source>
        <strain evidence="2">CCMP645</strain>
    </source>
</reference>
<dbReference type="SUPFAM" id="SSF50729">
    <property type="entry name" value="PH domain-like"/>
    <property type="match status" value="1"/>
</dbReference>
<evidence type="ECO:0000313" key="2">
    <source>
        <dbReference type="EMBL" id="CAE0757295.1"/>
    </source>
</evidence>
<dbReference type="PROSITE" id="PS50096">
    <property type="entry name" value="IQ"/>
    <property type="match status" value="2"/>
</dbReference>
<name>A0A7S4B804_CHRCT</name>
<dbReference type="EMBL" id="HBIZ01015972">
    <property type="protein sequence ID" value="CAE0757295.1"/>
    <property type="molecule type" value="Transcribed_RNA"/>
</dbReference>
<gene>
    <name evidence="2" type="ORF">PCAR00345_LOCUS9889</name>
</gene>
<evidence type="ECO:0000259" key="1">
    <source>
        <dbReference type="PROSITE" id="PS50003"/>
    </source>
</evidence>
<dbReference type="InterPro" id="IPR000048">
    <property type="entry name" value="IQ_motif_EF-hand-BS"/>
</dbReference>
<dbReference type="Gene3D" id="2.30.29.30">
    <property type="entry name" value="Pleckstrin-homology domain (PH domain)/Phosphotyrosine-binding domain (PTB)"/>
    <property type="match status" value="1"/>
</dbReference>
<dbReference type="InterPro" id="IPR011993">
    <property type="entry name" value="PH-like_dom_sf"/>
</dbReference>
<dbReference type="SMART" id="SM00015">
    <property type="entry name" value="IQ"/>
    <property type="match status" value="2"/>
</dbReference>
<dbReference type="PROSITE" id="PS50003">
    <property type="entry name" value="PH_DOMAIN"/>
    <property type="match status" value="1"/>
</dbReference>
<protein>
    <recommendedName>
        <fullName evidence="1">PH domain-containing protein</fullName>
    </recommendedName>
</protein>
<feature type="domain" description="PH" evidence="1">
    <location>
        <begin position="154"/>
        <end position="258"/>
    </location>
</feature>
<dbReference type="Pfam" id="PF00169">
    <property type="entry name" value="PH"/>
    <property type="match status" value="1"/>
</dbReference>
<dbReference type="SMART" id="SM00233">
    <property type="entry name" value="PH"/>
    <property type="match status" value="1"/>
</dbReference>
<accession>A0A7S4B804</accession>
<dbReference type="CDD" id="cd00821">
    <property type="entry name" value="PH"/>
    <property type="match status" value="1"/>
</dbReference>
<dbReference type="AlphaFoldDB" id="A0A7S4B804"/>
<sequence length="297" mass="33850">MALSTVPPPPLPKCARKPEGVGAFFDSVKGMFETRTRKERNAAFIIQKAARGMLGRLRARRLRAMRRYVFLMARQERKCAMLIQARWRDHCGLPQPSMLELQEEMASLIQAAKRGRDVRKSIKNEKMANEYNQNRAAKVIQRKYLNQSEKSRILAECKGVMEKQGRKYGVSKWEVVVWQERYVHLTESSLVYQRLASSGEPKGKEKEIPFASMQTVKAILGPVLSHLYIKATTREFFFQLASQKECERWAKSIVELTQCVGYKVPGFVVMASEELTPPQLSTPRAKNASFASSVSSN</sequence>